<evidence type="ECO:0000259" key="6">
    <source>
        <dbReference type="Pfam" id="PF02771"/>
    </source>
</evidence>
<evidence type="ECO:0000313" key="8">
    <source>
        <dbReference type="Proteomes" id="UP001208649"/>
    </source>
</evidence>
<dbReference type="PANTHER" id="PTHR43884:SF12">
    <property type="entry name" value="ISOVALERYL-COA DEHYDROGENASE, MITOCHONDRIAL-RELATED"/>
    <property type="match status" value="1"/>
</dbReference>
<dbReference type="InterPro" id="IPR013786">
    <property type="entry name" value="AcylCoA_DH/ox_N"/>
</dbReference>
<name>A0ABT2W4Y3_9FLAO</name>
<comment type="similarity">
    <text evidence="2">Belongs to the acyl-CoA dehydrogenase family.</text>
</comment>
<keyword evidence="4" id="KW-0274">FAD</keyword>
<dbReference type="Pfam" id="PF02771">
    <property type="entry name" value="Acyl-CoA_dh_N"/>
    <property type="match status" value="1"/>
</dbReference>
<dbReference type="InterPro" id="IPR009075">
    <property type="entry name" value="AcylCo_DH/oxidase_C"/>
</dbReference>
<dbReference type="Proteomes" id="UP001208649">
    <property type="component" value="Unassembled WGS sequence"/>
</dbReference>
<organism evidence="7 8">
    <name type="scientific">Chryseobacterium edaphi</name>
    <dbReference type="NCBI Taxonomy" id="2976532"/>
    <lineage>
        <taxon>Bacteria</taxon>
        <taxon>Pseudomonadati</taxon>
        <taxon>Bacteroidota</taxon>
        <taxon>Flavobacteriia</taxon>
        <taxon>Flavobacteriales</taxon>
        <taxon>Weeksellaceae</taxon>
        <taxon>Chryseobacterium group</taxon>
        <taxon>Chryseobacterium</taxon>
    </lineage>
</organism>
<dbReference type="InterPro" id="IPR036250">
    <property type="entry name" value="AcylCo_DH-like_C"/>
</dbReference>
<dbReference type="Gene3D" id="1.20.140.10">
    <property type="entry name" value="Butyryl-CoA Dehydrogenase, subunit A, domain 3"/>
    <property type="match status" value="1"/>
</dbReference>
<proteinExistence type="inferred from homology"/>
<dbReference type="Pfam" id="PF00441">
    <property type="entry name" value="Acyl-CoA_dh_1"/>
    <property type="match status" value="1"/>
</dbReference>
<dbReference type="PANTHER" id="PTHR43884">
    <property type="entry name" value="ACYL-COA DEHYDROGENASE"/>
    <property type="match status" value="1"/>
</dbReference>
<reference evidence="8" key="1">
    <citation type="submission" date="2023-07" db="EMBL/GenBank/DDBJ databases">
        <title>Chryseobacterium sp. strain PBS4-4 Genome sequencing and assembly.</title>
        <authorList>
            <person name="Jung Y."/>
        </authorList>
    </citation>
    <scope>NUCLEOTIDE SEQUENCE [LARGE SCALE GENOMIC DNA]</scope>
    <source>
        <strain evidence="8">PBS4-4</strain>
    </source>
</reference>
<dbReference type="InterPro" id="IPR046373">
    <property type="entry name" value="Acyl-CoA_Oxase/DH_mid-dom_sf"/>
</dbReference>
<comment type="cofactor">
    <cofactor evidence="1">
        <name>FAD</name>
        <dbReference type="ChEBI" id="CHEBI:57692"/>
    </cofactor>
</comment>
<dbReference type="EMBL" id="JAOTEM010000001">
    <property type="protein sequence ID" value="MCU7616292.1"/>
    <property type="molecule type" value="Genomic_DNA"/>
</dbReference>
<evidence type="ECO:0000256" key="1">
    <source>
        <dbReference type="ARBA" id="ARBA00001974"/>
    </source>
</evidence>
<feature type="domain" description="Acyl-CoA dehydrogenase/oxidase C-terminal" evidence="5">
    <location>
        <begin position="227"/>
        <end position="355"/>
    </location>
</feature>
<evidence type="ECO:0000313" key="7">
    <source>
        <dbReference type="EMBL" id="MCU7616292.1"/>
    </source>
</evidence>
<evidence type="ECO:0000256" key="4">
    <source>
        <dbReference type="ARBA" id="ARBA00022827"/>
    </source>
</evidence>
<gene>
    <name evidence="7" type="ORF">NZ698_03720</name>
</gene>
<protein>
    <submittedName>
        <fullName evidence="7">Acyl-CoA dehydrogenase family protein</fullName>
    </submittedName>
</protein>
<accession>A0ABT2W4Y3</accession>
<dbReference type="RefSeq" id="WP_263001744.1">
    <property type="nucleotide sequence ID" value="NZ_JAOTEM010000001.1"/>
</dbReference>
<dbReference type="Gene3D" id="2.40.110.10">
    <property type="entry name" value="Butyryl-CoA Dehydrogenase, subunit A, domain 2"/>
    <property type="match status" value="1"/>
</dbReference>
<feature type="domain" description="Acyl-CoA dehydrogenase/oxidase N-terminal" evidence="6">
    <location>
        <begin position="24"/>
        <end position="119"/>
    </location>
</feature>
<sequence>MKNNTKSNKSKLSDLVNSAQIIGEESLTEAAETDSVNSFPEITLAKLKSAKLLTASIDEEYGGRNLGLKAGTNLALLTVLKNIGKGNLVMGRVLEGHINAQILINQFGSEKQKKLFAEDAFEGRLFGVWNTQAEDGTFLSKKEKGNFYLNGSKTFATGSEYVTRPIVTAAKKDGSWQMCVVPLDKLTVKSDSSWWNPMGMKASRSFKMTFTKAHITKINLLGSAGEYYLQPGFSGGAVRFAAVQLGAAERLLDETKKYLVSLNRTQDPFQKMRLGQMAIAVESGNHWLNNSAMRLDQYMKKPTKRKGDGFIIYANMMRTAIEQICIEVMNLCQKCVGARGLNKPYHFERIIRDLSTYLRQPAPDAVLGDIGGHLLQSSFPASEIWNVNFNKKKKNESNKF</sequence>
<dbReference type="Gene3D" id="1.10.540.10">
    <property type="entry name" value="Acyl-CoA dehydrogenase/oxidase, N-terminal domain"/>
    <property type="match status" value="1"/>
</dbReference>
<dbReference type="InterPro" id="IPR009100">
    <property type="entry name" value="AcylCoA_DH/oxidase_NM_dom_sf"/>
</dbReference>
<keyword evidence="8" id="KW-1185">Reference proteome</keyword>
<dbReference type="InterPro" id="IPR037069">
    <property type="entry name" value="AcylCoA_DH/ox_N_sf"/>
</dbReference>
<dbReference type="SUPFAM" id="SSF47203">
    <property type="entry name" value="Acyl-CoA dehydrogenase C-terminal domain-like"/>
    <property type="match status" value="1"/>
</dbReference>
<evidence type="ECO:0000256" key="2">
    <source>
        <dbReference type="ARBA" id="ARBA00009347"/>
    </source>
</evidence>
<comment type="caution">
    <text evidence="7">The sequence shown here is derived from an EMBL/GenBank/DDBJ whole genome shotgun (WGS) entry which is preliminary data.</text>
</comment>
<dbReference type="PIRSF" id="PIRSF016578">
    <property type="entry name" value="HsaA"/>
    <property type="match status" value="1"/>
</dbReference>
<dbReference type="SUPFAM" id="SSF56645">
    <property type="entry name" value="Acyl-CoA dehydrogenase NM domain-like"/>
    <property type="match status" value="1"/>
</dbReference>
<evidence type="ECO:0000259" key="5">
    <source>
        <dbReference type="Pfam" id="PF00441"/>
    </source>
</evidence>
<keyword evidence="3" id="KW-0285">Flavoprotein</keyword>
<evidence type="ECO:0000256" key="3">
    <source>
        <dbReference type="ARBA" id="ARBA00022630"/>
    </source>
</evidence>